<evidence type="ECO:0000259" key="1">
    <source>
        <dbReference type="PROSITE" id="PS50104"/>
    </source>
</evidence>
<keyword evidence="3" id="KW-1185">Reference proteome</keyword>
<dbReference type="PROSITE" id="PS50104">
    <property type="entry name" value="TIR"/>
    <property type="match status" value="1"/>
</dbReference>
<comment type="caution">
    <text evidence="2">The sequence shown here is derived from an EMBL/GenBank/DDBJ whole genome shotgun (WGS) entry which is preliminary data.</text>
</comment>
<dbReference type="InterPro" id="IPR035897">
    <property type="entry name" value="Toll_tir_struct_dom_sf"/>
</dbReference>
<dbReference type="Pfam" id="PF13676">
    <property type="entry name" value="TIR_2"/>
    <property type="match status" value="1"/>
</dbReference>
<dbReference type="RefSeq" id="WP_378201162.1">
    <property type="nucleotide sequence ID" value="NZ_JBHLZP010000090.1"/>
</dbReference>
<accession>A0ABV5YEL3</accession>
<reference evidence="2 3" key="1">
    <citation type="submission" date="2024-09" db="EMBL/GenBank/DDBJ databases">
        <authorList>
            <person name="Sun Q."/>
            <person name="Mori K."/>
        </authorList>
    </citation>
    <scope>NUCLEOTIDE SEQUENCE [LARGE SCALE GENOMIC DNA]</scope>
    <source>
        <strain evidence="2 3">TBRC 0563</strain>
    </source>
</reference>
<keyword evidence="2" id="KW-0675">Receptor</keyword>
<evidence type="ECO:0000313" key="3">
    <source>
        <dbReference type="Proteomes" id="UP001589627"/>
    </source>
</evidence>
<dbReference type="EMBL" id="JBHLZP010000090">
    <property type="protein sequence ID" value="MFB9833469.1"/>
    <property type="molecule type" value="Genomic_DNA"/>
</dbReference>
<feature type="domain" description="TIR" evidence="1">
    <location>
        <begin position="1"/>
        <end position="152"/>
    </location>
</feature>
<sequence length="203" mass="22587">MTTVFVNYRTSDEETAAALLEHALSERFASNVFFRASKSIKPGDDFEEELLKGVRTSSVLLAVIGSHWLEVRDEHDVRKINKASDWVRREIVEAFDLGIRVVPVLIGETKPLQRDALPAGLERLATCQYVRLRNRDLEADLDRIAATLTELVPELRDARVVPPDAGTVTNNAFGNARVGLQAGNVVGDINFGDFLTRDEQDGR</sequence>
<dbReference type="InterPro" id="IPR000157">
    <property type="entry name" value="TIR_dom"/>
</dbReference>
<proteinExistence type="predicted"/>
<evidence type="ECO:0000313" key="2">
    <source>
        <dbReference type="EMBL" id="MFB9833469.1"/>
    </source>
</evidence>
<dbReference type="Gene3D" id="3.40.50.10140">
    <property type="entry name" value="Toll/interleukin-1 receptor homology (TIR) domain"/>
    <property type="match status" value="1"/>
</dbReference>
<dbReference type="Proteomes" id="UP001589627">
    <property type="component" value="Unassembled WGS sequence"/>
</dbReference>
<protein>
    <submittedName>
        <fullName evidence="2">Toll/interleukin-1 receptor domain-containing protein</fullName>
    </submittedName>
</protein>
<dbReference type="SUPFAM" id="SSF52200">
    <property type="entry name" value="Toll/Interleukin receptor TIR domain"/>
    <property type="match status" value="1"/>
</dbReference>
<name>A0ABV5YEL3_9ACTN</name>
<gene>
    <name evidence="2" type="ORF">ACFFNX_14835</name>
</gene>
<organism evidence="2 3">
    <name type="scientific">Actinoallomurus acaciae</name>
    <dbReference type="NCBI Taxonomy" id="502577"/>
    <lineage>
        <taxon>Bacteria</taxon>
        <taxon>Bacillati</taxon>
        <taxon>Actinomycetota</taxon>
        <taxon>Actinomycetes</taxon>
        <taxon>Streptosporangiales</taxon>
        <taxon>Thermomonosporaceae</taxon>
        <taxon>Actinoallomurus</taxon>
    </lineage>
</organism>